<sequence>MRRTNMKAKRAHKGGVPTTKRAYIVKFCIDDEEWDLRAFTRYEDAAVARDLWENIDAFREKLLAQQPAIDKDRISMDADILAGKAAYSGTMIYEVDINGREEVKIDSLLETMRLQIREGKRILVTRSDKKEALLSLLRATEWPIWSNMLASALQIGVDETFELLEECKKETPLTYRRTVGVQNGWTIVRVRTGHPPELRRRRKRTSLREQSEKR</sequence>
<evidence type="ECO:0000313" key="1">
    <source>
        <dbReference type="EMBL" id="CBH74685.1"/>
    </source>
</evidence>
<comment type="caution">
    <text evidence="1">The sequence shown here is derived from an EMBL/GenBank/DDBJ whole genome shotgun (WGS) entry which is preliminary data.</text>
</comment>
<dbReference type="AlphaFoldDB" id="E6PE00"/>
<dbReference type="EMBL" id="CABL01000002">
    <property type="protein sequence ID" value="CBH74685.1"/>
    <property type="molecule type" value="Genomic_DNA"/>
</dbReference>
<accession>E6PE00</accession>
<reference evidence="1" key="1">
    <citation type="submission" date="2009-10" db="EMBL/GenBank/DDBJ databases">
        <title>Diversity of trophic interactions inside an arsenic-rich microbial ecosystem.</title>
        <authorList>
            <person name="Bertin P.N."/>
            <person name="Heinrich-Salmeron A."/>
            <person name="Pelletier E."/>
            <person name="Goulhen-Chollet F."/>
            <person name="Arsene-Ploetze F."/>
            <person name="Gallien S."/>
            <person name="Calteau A."/>
            <person name="Vallenet D."/>
            <person name="Casiot C."/>
            <person name="Chane-Woon-Ming B."/>
            <person name="Giloteaux L."/>
            <person name="Barakat M."/>
            <person name="Bonnefoy V."/>
            <person name="Bruneel O."/>
            <person name="Chandler M."/>
            <person name="Cleiss J."/>
            <person name="Duran R."/>
            <person name="Elbaz-Poulichet F."/>
            <person name="Fonknechten N."/>
            <person name="Lauga B."/>
            <person name="Mornico D."/>
            <person name="Ortet P."/>
            <person name="Schaeffer C."/>
            <person name="Siguier P."/>
            <person name="Alexander Thil Smith A."/>
            <person name="Van Dorsselaer A."/>
            <person name="Weissenbach J."/>
            <person name="Medigue C."/>
            <person name="Le Paslier D."/>
        </authorList>
    </citation>
    <scope>NUCLEOTIDE SEQUENCE</scope>
</reference>
<name>E6PE00_9ZZZZ</name>
<protein>
    <submittedName>
        <fullName evidence="1">Uncharacterized protein</fullName>
    </submittedName>
</protein>
<proteinExistence type="predicted"/>
<organism evidence="1">
    <name type="scientific">mine drainage metagenome</name>
    <dbReference type="NCBI Taxonomy" id="410659"/>
    <lineage>
        <taxon>unclassified sequences</taxon>
        <taxon>metagenomes</taxon>
        <taxon>ecological metagenomes</taxon>
    </lineage>
</organism>
<gene>
    <name evidence="1" type="ORF">CARN1_1788</name>
</gene>